<protein>
    <submittedName>
        <fullName evidence="1">Uncharacterized protein</fullName>
    </submittedName>
</protein>
<reference evidence="2" key="1">
    <citation type="journal article" date="2017" name="Cell">
        <title>Insights into land plant evolution garnered from the Marchantia polymorpha genome.</title>
        <authorList>
            <person name="Bowman J.L."/>
            <person name="Kohchi T."/>
            <person name="Yamato K.T."/>
            <person name="Jenkins J."/>
            <person name="Shu S."/>
            <person name="Ishizaki K."/>
            <person name="Yamaoka S."/>
            <person name="Nishihama R."/>
            <person name="Nakamura Y."/>
            <person name="Berger F."/>
            <person name="Adam C."/>
            <person name="Aki S.S."/>
            <person name="Althoff F."/>
            <person name="Araki T."/>
            <person name="Arteaga-Vazquez M.A."/>
            <person name="Balasubrmanian S."/>
            <person name="Barry K."/>
            <person name="Bauer D."/>
            <person name="Boehm C.R."/>
            <person name="Briginshaw L."/>
            <person name="Caballero-Perez J."/>
            <person name="Catarino B."/>
            <person name="Chen F."/>
            <person name="Chiyoda S."/>
            <person name="Chovatia M."/>
            <person name="Davies K.M."/>
            <person name="Delmans M."/>
            <person name="Demura T."/>
            <person name="Dierschke T."/>
            <person name="Dolan L."/>
            <person name="Dorantes-Acosta A.E."/>
            <person name="Eklund D.M."/>
            <person name="Florent S.N."/>
            <person name="Flores-Sandoval E."/>
            <person name="Fujiyama A."/>
            <person name="Fukuzawa H."/>
            <person name="Galik B."/>
            <person name="Grimanelli D."/>
            <person name="Grimwood J."/>
            <person name="Grossniklaus U."/>
            <person name="Hamada T."/>
            <person name="Haseloff J."/>
            <person name="Hetherington A.J."/>
            <person name="Higo A."/>
            <person name="Hirakawa Y."/>
            <person name="Hundley H.N."/>
            <person name="Ikeda Y."/>
            <person name="Inoue K."/>
            <person name="Inoue S.I."/>
            <person name="Ishida S."/>
            <person name="Jia Q."/>
            <person name="Kakita M."/>
            <person name="Kanazawa T."/>
            <person name="Kawai Y."/>
            <person name="Kawashima T."/>
            <person name="Kennedy M."/>
            <person name="Kinose K."/>
            <person name="Kinoshita T."/>
            <person name="Kohara Y."/>
            <person name="Koide E."/>
            <person name="Komatsu K."/>
            <person name="Kopischke S."/>
            <person name="Kubo M."/>
            <person name="Kyozuka J."/>
            <person name="Lagercrantz U."/>
            <person name="Lin S.S."/>
            <person name="Lindquist E."/>
            <person name="Lipzen A.M."/>
            <person name="Lu C.W."/>
            <person name="De Luna E."/>
            <person name="Martienssen R.A."/>
            <person name="Minamino N."/>
            <person name="Mizutani M."/>
            <person name="Mizutani M."/>
            <person name="Mochizuki N."/>
            <person name="Monte I."/>
            <person name="Mosher R."/>
            <person name="Nagasaki H."/>
            <person name="Nakagami H."/>
            <person name="Naramoto S."/>
            <person name="Nishitani K."/>
            <person name="Ohtani M."/>
            <person name="Okamoto T."/>
            <person name="Okumura M."/>
            <person name="Phillips J."/>
            <person name="Pollak B."/>
            <person name="Reinders A."/>
            <person name="Rovekamp M."/>
            <person name="Sano R."/>
            <person name="Sawa S."/>
            <person name="Schmid M.W."/>
            <person name="Shirakawa M."/>
            <person name="Solano R."/>
            <person name="Spunde A."/>
            <person name="Suetsugu N."/>
            <person name="Sugano S."/>
            <person name="Sugiyama A."/>
            <person name="Sun R."/>
            <person name="Suzuki Y."/>
            <person name="Takenaka M."/>
            <person name="Takezawa D."/>
            <person name="Tomogane H."/>
            <person name="Tsuzuki M."/>
            <person name="Ueda T."/>
            <person name="Umeda M."/>
            <person name="Ward J.M."/>
            <person name="Watanabe Y."/>
            <person name="Yazaki K."/>
            <person name="Yokoyama R."/>
            <person name="Yoshitake Y."/>
            <person name="Yotsui I."/>
            <person name="Zachgo S."/>
            <person name="Schmutz J."/>
        </authorList>
    </citation>
    <scope>NUCLEOTIDE SEQUENCE [LARGE SCALE GENOMIC DNA]</scope>
    <source>
        <strain evidence="2">Tak-1</strain>
    </source>
</reference>
<organism evidence="1 2">
    <name type="scientific">Marchantia polymorpha</name>
    <name type="common">Common liverwort</name>
    <name type="synonym">Marchantia aquatica</name>
    <dbReference type="NCBI Taxonomy" id="3197"/>
    <lineage>
        <taxon>Eukaryota</taxon>
        <taxon>Viridiplantae</taxon>
        <taxon>Streptophyta</taxon>
        <taxon>Embryophyta</taxon>
        <taxon>Marchantiophyta</taxon>
        <taxon>Marchantiopsida</taxon>
        <taxon>Marchantiidae</taxon>
        <taxon>Marchantiales</taxon>
        <taxon>Marchantiaceae</taxon>
        <taxon>Marchantia</taxon>
    </lineage>
</organism>
<sequence>MSILYWSMLQSNKRIDLLYHGNIHGPGQNPHILRGDKIKTSIKADDLVDACFRYLVLSGLLHTPKLDSIRMRCSNYTRRDEGRVFGTDHGIVIELESVIHEVFSKARQDRVHNVVYRAQGIDLLYHGNIHGPGQNPHILRGDKIKTSIKADDLVDACFRYLVLSGLLHTPKLDSIRMRCSNYTRRDEGRVFGTDHGIVIELERWDLRMIRTNGRRVFLLFESSTIKYPSARMTRSLNLLR</sequence>
<dbReference type="Proteomes" id="UP000244005">
    <property type="component" value="Unassembled WGS sequence"/>
</dbReference>
<evidence type="ECO:0000313" key="1">
    <source>
        <dbReference type="EMBL" id="PTQ44182.1"/>
    </source>
</evidence>
<dbReference type="AlphaFoldDB" id="A0A2R6XDK9"/>
<proteinExistence type="predicted"/>
<name>A0A2R6XDK9_MARPO</name>
<keyword evidence="2" id="KW-1185">Reference proteome</keyword>
<evidence type="ECO:0000313" key="2">
    <source>
        <dbReference type="Proteomes" id="UP000244005"/>
    </source>
</evidence>
<gene>
    <name evidence="1" type="ORF">MARPO_0021s0051</name>
</gene>
<dbReference type="EMBL" id="KZ772693">
    <property type="protein sequence ID" value="PTQ44182.1"/>
    <property type="molecule type" value="Genomic_DNA"/>
</dbReference>
<accession>A0A2R6XDK9</accession>